<evidence type="ECO:0000313" key="1">
    <source>
        <dbReference type="EMBL" id="MBP2236230.1"/>
    </source>
</evidence>
<dbReference type="EMBL" id="JAGILA010000003">
    <property type="protein sequence ID" value="MBP2236230.1"/>
    <property type="molecule type" value="Genomic_DNA"/>
</dbReference>
<dbReference type="Proteomes" id="UP000730739">
    <property type="component" value="Unassembled WGS sequence"/>
</dbReference>
<comment type="caution">
    <text evidence="1">The sequence shown here is derived from an EMBL/GenBank/DDBJ whole genome shotgun (WGS) entry which is preliminary data.</text>
</comment>
<name>A0ABS4R014_9HYPH</name>
<proteinExistence type="predicted"/>
<reference evidence="1 2" key="1">
    <citation type="submission" date="2021-03" db="EMBL/GenBank/DDBJ databases">
        <title>Genomic Encyclopedia of Type Strains, Phase IV (KMG-IV): sequencing the most valuable type-strain genomes for metagenomic binning, comparative biology and taxonomic classification.</title>
        <authorList>
            <person name="Goeker M."/>
        </authorList>
    </citation>
    <scope>NUCLEOTIDE SEQUENCE [LARGE SCALE GENOMIC DNA]</scope>
    <source>
        <strain evidence="1 2">DSM 13372</strain>
    </source>
</reference>
<organism evidence="1 2">
    <name type="scientific">Sinorhizobium kostiense</name>
    <dbReference type="NCBI Taxonomy" id="76747"/>
    <lineage>
        <taxon>Bacteria</taxon>
        <taxon>Pseudomonadati</taxon>
        <taxon>Pseudomonadota</taxon>
        <taxon>Alphaproteobacteria</taxon>
        <taxon>Hyphomicrobiales</taxon>
        <taxon>Rhizobiaceae</taxon>
        <taxon>Sinorhizobium/Ensifer group</taxon>
        <taxon>Sinorhizobium</taxon>
    </lineage>
</organism>
<protein>
    <recommendedName>
        <fullName evidence="3">Transmembrane protein</fullName>
    </recommendedName>
</protein>
<sequence length="424" mass="46214">MAFDEDQRAEAIAAQWGVDVSLLEETDWEVEIIDGNDGEIYGYLVRFDDETDPDILTELGLRPGEFTRQLSINAFDEADYDRDDFESRHYTRRGRDNGYVEDRYVEDGYVGHDEPPVVPSSDSFAAFAGESFAEQAFAVRRASSAFVTADSGDITADNGVEPEVVTFRGEPVTHQGEPVTYTPRKADDGIYSMEEPLPDISEVTDDSEEFPDLPPGQTYLMDGNHRILAVERGRGLMVDAPEPSGAVGAAPLNEHVVNGSAYAGASFAGSSFARGPESPNQAGDIGALRREMLGRLDELEVVILRNASVAPNRGHNHPPELLEIERSVTQEQFQEVMAAIKELRRESESPTPDTANVAAQVSTFRRIARWLGLGALGVAAIIVEGVIQQETGGAYTAHKQQIVDSLIGAANAVMAWVQHLPSAF</sequence>
<dbReference type="RefSeq" id="WP_028002585.1">
    <property type="nucleotide sequence ID" value="NZ_JAGILA010000003.1"/>
</dbReference>
<accession>A0ABS4R014</accession>
<evidence type="ECO:0000313" key="2">
    <source>
        <dbReference type="Proteomes" id="UP000730739"/>
    </source>
</evidence>
<gene>
    <name evidence="1" type="ORF">J2Z31_002744</name>
</gene>
<evidence type="ECO:0008006" key="3">
    <source>
        <dbReference type="Google" id="ProtNLM"/>
    </source>
</evidence>
<keyword evidence="2" id="KW-1185">Reference proteome</keyword>